<proteinExistence type="predicted"/>
<keyword evidence="4" id="KW-1185">Reference proteome</keyword>
<dbReference type="EMBL" id="CAXHTA020000011">
    <property type="protein sequence ID" value="CAL5224719.1"/>
    <property type="molecule type" value="Genomic_DNA"/>
</dbReference>
<evidence type="ECO:0000313" key="4">
    <source>
        <dbReference type="Proteomes" id="UP001497392"/>
    </source>
</evidence>
<dbReference type="Pfam" id="PF09353">
    <property type="entry name" value="DUF1995"/>
    <property type="match status" value="1"/>
</dbReference>
<reference evidence="3 4" key="1">
    <citation type="submission" date="2024-06" db="EMBL/GenBank/DDBJ databases">
        <authorList>
            <person name="Kraege A."/>
            <person name="Thomma B."/>
        </authorList>
    </citation>
    <scope>NUCLEOTIDE SEQUENCE [LARGE SCALE GENOMIC DNA]</scope>
</reference>
<name>A0ABP1G0F3_9CHLO</name>
<evidence type="ECO:0000259" key="2">
    <source>
        <dbReference type="Pfam" id="PF09353"/>
    </source>
</evidence>
<dbReference type="InterPro" id="IPR053021">
    <property type="entry name" value="Chloroplast_ADK"/>
</dbReference>
<accession>A0ABP1G0F3</accession>
<evidence type="ECO:0000256" key="1">
    <source>
        <dbReference type="SAM" id="MobiDB-lite"/>
    </source>
</evidence>
<dbReference type="PANTHER" id="PTHR35509">
    <property type="entry name" value="DOMAIN PROTEIN, PUTATIVE (DUF1995)-RELATED"/>
    <property type="match status" value="1"/>
</dbReference>
<evidence type="ECO:0000313" key="3">
    <source>
        <dbReference type="EMBL" id="CAL5224719.1"/>
    </source>
</evidence>
<organism evidence="3 4">
    <name type="scientific">Coccomyxa viridis</name>
    <dbReference type="NCBI Taxonomy" id="1274662"/>
    <lineage>
        <taxon>Eukaryota</taxon>
        <taxon>Viridiplantae</taxon>
        <taxon>Chlorophyta</taxon>
        <taxon>core chlorophytes</taxon>
        <taxon>Trebouxiophyceae</taxon>
        <taxon>Trebouxiophyceae incertae sedis</taxon>
        <taxon>Coccomyxaceae</taxon>
        <taxon>Coccomyxa</taxon>
    </lineage>
</organism>
<dbReference type="Proteomes" id="UP001497392">
    <property type="component" value="Unassembled WGS sequence"/>
</dbReference>
<sequence>MENASIPSVSTATEPRDDDALPDSFSQALEHAATATHSAISDGANRCLVEILLSGLWDPSSGNLFAEEGDQQRFWKITRKFVEQMAAVSGSKVKALYPDMGVAAMLRNEWKDCTFGIGALNERGAFASEDELLILAAADPQGLDEARRMVTEAGDRPVILFNPRLASGDVGLGLNVRRMRNEFLSLFTVTYSLRPLGESGSVFRSYPGQWKVFLEDAASPGRYNMVAERSERPTADELDMLFEGAEQGDAGAERRDGISGARSVLSSFARFMTSLSK</sequence>
<comment type="caution">
    <text evidence="3">The sequence shown here is derived from an EMBL/GenBank/DDBJ whole genome shotgun (WGS) entry which is preliminary data.</text>
</comment>
<feature type="compositionally biased region" description="Polar residues" evidence="1">
    <location>
        <begin position="1"/>
        <end position="13"/>
    </location>
</feature>
<feature type="domain" description="DUF1995" evidence="2">
    <location>
        <begin position="22"/>
        <end position="239"/>
    </location>
</feature>
<gene>
    <name evidence="3" type="primary">g7451</name>
    <name evidence="3" type="ORF">VP750_LOCUS6378</name>
</gene>
<dbReference type="InterPro" id="IPR018962">
    <property type="entry name" value="DUF1995"/>
</dbReference>
<dbReference type="PANTHER" id="PTHR35509:SF1">
    <property type="entry name" value="DOMAIN PROTEIN, PUTATIVE (DUF1995)-RELATED"/>
    <property type="match status" value="1"/>
</dbReference>
<feature type="region of interest" description="Disordered" evidence="1">
    <location>
        <begin position="1"/>
        <end position="22"/>
    </location>
</feature>
<protein>
    <submittedName>
        <fullName evidence="3">G7451 protein</fullName>
    </submittedName>
</protein>